<keyword evidence="3" id="KW-1185">Reference proteome</keyword>
<evidence type="ECO:0000313" key="2">
    <source>
        <dbReference type="EMBL" id="WCL53613.1"/>
    </source>
</evidence>
<proteinExistence type="predicted"/>
<feature type="signal peptide" evidence="1">
    <location>
        <begin position="1"/>
        <end position="24"/>
    </location>
</feature>
<gene>
    <name evidence="2" type="ORF">PH603_13825</name>
</gene>
<dbReference type="KEGG" id="gso:PH603_13825"/>
<accession>A0AAE9XU87</accession>
<feature type="chain" id="PRO_5042067955" description="YfiR family protein" evidence="1">
    <location>
        <begin position="25"/>
        <end position="170"/>
    </location>
</feature>
<dbReference type="RefSeq" id="WP_289503125.1">
    <property type="nucleotide sequence ID" value="NZ_CP116805.1"/>
</dbReference>
<dbReference type="EMBL" id="CP116805">
    <property type="protein sequence ID" value="WCL53613.1"/>
    <property type="molecule type" value="Genomic_DNA"/>
</dbReference>
<protein>
    <recommendedName>
        <fullName evidence="4">YfiR family protein</fullName>
    </recommendedName>
</protein>
<evidence type="ECO:0000313" key="3">
    <source>
        <dbReference type="Proteomes" id="UP001217500"/>
    </source>
</evidence>
<dbReference type="Proteomes" id="UP001217500">
    <property type="component" value="Chromosome"/>
</dbReference>
<reference evidence="2" key="1">
    <citation type="submission" date="2023-01" db="EMBL/GenBank/DDBJ databases">
        <title>The genome sequence of Kordiimonadaceae bacterium 6D33.</title>
        <authorList>
            <person name="Liu Y."/>
        </authorList>
    </citation>
    <scope>NUCLEOTIDE SEQUENCE</scope>
    <source>
        <strain evidence="2">6D33</strain>
    </source>
</reference>
<keyword evidence="1" id="KW-0732">Signal</keyword>
<evidence type="ECO:0000256" key="1">
    <source>
        <dbReference type="SAM" id="SignalP"/>
    </source>
</evidence>
<evidence type="ECO:0008006" key="4">
    <source>
        <dbReference type="Google" id="ProtNLM"/>
    </source>
</evidence>
<sequence length="170" mass="17851">MLTGRLPHMLVLAALLLGAPAARADLTPTHVTVALKSARFLMPAPTPGDIAAIVYKEGDAASKKLAETLAASVDTVILTPKLTSTANPDFTRARLVFITDAALADIDRLSEIAKIHHVATIASKASCSQADKCVLTVETDPKTQIYLSIDAATAAGVTFSSAFTMLVRKH</sequence>
<organism evidence="2 3">
    <name type="scientific">Gimibacter soli</name>
    <dbReference type="NCBI Taxonomy" id="3024400"/>
    <lineage>
        <taxon>Bacteria</taxon>
        <taxon>Pseudomonadati</taxon>
        <taxon>Pseudomonadota</taxon>
        <taxon>Alphaproteobacteria</taxon>
        <taxon>Kordiimonadales</taxon>
        <taxon>Temperatibacteraceae</taxon>
        <taxon>Gimibacter</taxon>
    </lineage>
</organism>
<name>A0AAE9XU87_9PROT</name>
<dbReference type="AlphaFoldDB" id="A0AAE9XU87"/>